<gene>
    <name evidence="1" type="ORF">AV530_005570</name>
</gene>
<comment type="caution">
    <text evidence="1">The sequence shown here is derived from an EMBL/GenBank/DDBJ whole genome shotgun (WGS) entry which is preliminary data.</text>
</comment>
<dbReference type="AlphaFoldDB" id="A0A1V4JLU1"/>
<dbReference type="Proteomes" id="UP000190648">
    <property type="component" value="Unassembled WGS sequence"/>
</dbReference>
<proteinExistence type="predicted"/>
<reference evidence="1 2" key="1">
    <citation type="submission" date="2016-02" db="EMBL/GenBank/DDBJ databases">
        <title>Band-tailed pigeon sequencing and assembly.</title>
        <authorList>
            <person name="Soares A.E."/>
            <person name="Novak B.J."/>
            <person name="Rice E.S."/>
            <person name="O'Connell B."/>
            <person name="Chang D."/>
            <person name="Weber S."/>
            <person name="Shapiro B."/>
        </authorList>
    </citation>
    <scope>NUCLEOTIDE SEQUENCE [LARGE SCALE GENOMIC DNA]</scope>
    <source>
        <strain evidence="1">BTP2013</strain>
        <tissue evidence="1">Blood</tissue>
    </source>
</reference>
<protein>
    <submittedName>
        <fullName evidence="1">Uncharacterized protein</fullName>
    </submittedName>
</protein>
<name>A0A1V4JLU1_PATFA</name>
<keyword evidence="2" id="KW-1185">Reference proteome</keyword>
<evidence type="ECO:0000313" key="1">
    <source>
        <dbReference type="EMBL" id="OPJ73166.1"/>
    </source>
</evidence>
<dbReference type="EMBL" id="LSYS01006902">
    <property type="protein sequence ID" value="OPJ73166.1"/>
    <property type="molecule type" value="Genomic_DNA"/>
</dbReference>
<accession>A0A1V4JLU1</accession>
<evidence type="ECO:0000313" key="2">
    <source>
        <dbReference type="Proteomes" id="UP000190648"/>
    </source>
</evidence>
<organism evidence="1 2">
    <name type="scientific">Patagioenas fasciata monilis</name>
    <dbReference type="NCBI Taxonomy" id="372326"/>
    <lineage>
        <taxon>Eukaryota</taxon>
        <taxon>Metazoa</taxon>
        <taxon>Chordata</taxon>
        <taxon>Craniata</taxon>
        <taxon>Vertebrata</taxon>
        <taxon>Euteleostomi</taxon>
        <taxon>Archelosauria</taxon>
        <taxon>Archosauria</taxon>
        <taxon>Dinosauria</taxon>
        <taxon>Saurischia</taxon>
        <taxon>Theropoda</taxon>
        <taxon>Coelurosauria</taxon>
        <taxon>Aves</taxon>
        <taxon>Neognathae</taxon>
        <taxon>Neoaves</taxon>
        <taxon>Columbimorphae</taxon>
        <taxon>Columbiformes</taxon>
        <taxon>Columbidae</taxon>
        <taxon>Patagioenas</taxon>
    </lineage>
</organism>
<sequence>MLTLKSTTQATSHEVFMESILNTEPLSFLLVLLTQYICGVLTEVKGEDSAPDSVTYIRPYHTATVDQAGKVGAERKSSLQQIQGCLVTVACPSLCWFACLKAEEVASPLLERLCFVYCSTSCSAPCLPWAQELSISLGTFLAELPSASEKAKGQMLQQMTAGLGGQWDMKQMVTAIGGSEGDGGGWDGQGNQDDTHPLSIVYRKRFPPDVELKLLTQITGQHLHMTSTGVFYLY</sequence>